<dbReference type="EMBL" id="BDGU01000421">
    <property type="protein sequence ID" value="GAW07295.1"/>
    <property type="molecule type" value="Genomic_DNA"/>
</dbReference>
<proteinExistence type="predicted"/>
<reference evidence="1 2" key="1">
    <citation type="submission" date="2016-08" db="EMBL/GenBank/DDBJ databases">
        <authorList>
            <consortium name="Lentinula edodes genome sequencing consortium"/>
            <person name="Sakamoto Y."/>
            <person name="Nakade K."/>
            <person name="Sato S."/>
            <person name="Yoshida Y."/>
            <person name="Miyazaki K."/>
            <person name="Natsume S."/>
            <person name="Konno N."/>
        </authorList>
    </citation>
    <scope>NUCLEOTIDE SEQUENCE [LARGE SCALE GENOMIC DNA]</scope>
    <source>
        <strain evidence="1 2">NBRC 111202</strain>
    </source>
</reference>
<sequence length="79" mass="8912">MANVSPSHPELRSLHSHLLSIHDSISHFQPPVKRPPILDSSLEVIQNPAEDTHWLQHDNIPGLKKLKESIKVDLDALDK</sequence>
<dbReference type="Proteomes" id="UP000188533">
    <property type="component" value="Unassembled WGS sequence"/>
</dbReference>
<reference evidence="1 2" key="2">
    <citation type="submission" date="2017-02" db="EMBL/GenBank/DDBJ databases">
        <title>A genome survey and senescence transcriptome analysis in Lentinula edodes.</title>
        <authorList>
            <person name="Sakamoto Y."/>
            <person name="Nakade K."/>
            <person name="Sato S."/>
            <person name="Yoshida Y."/>
            <person name="Miyazaki K."/>
            <person name="Natsume S."/>
            <person name="Konno N."/>
        </authorList>
    </citation>
    <scope>NUCLEOTIDE SEQUENCE [LARGE SCALE GENOMIC DNA]</scope>
    <source>
        <strain evidence="1 2">NBRC 111202</strain>
    </source>
</reference>
<evidence type="ECO:0000313" key="2">
    <source>
        <dbReference type="Proteomes" id="UP000188533"/>
    </source>
</evidence>
<keyword evidence="2" id="KW-1185">Reference proteome</keyword>
<dbReference type="AlphaFoldDB" id="A0A1Q3EJC3"/>
<comment type="caution">
    <text evidence="1">The sequence shown here is derived from an EMBL/GenBank/DDBJ whole genome shotgun (WGS) entry which is preliminary data.</text>
</comment>
<name>A0A1Q3EJC3_LENED</name>
<accession>A0A1Q3EJC3</accession>
<organism evidence="1 2">
    <name type="scientific">Lentinula edodes</name>
    <name type="common">Shiitake mushroom</name>
    <name type="synonym">Lentinus edodes</name>
    <dbReference type="NCBI Taxonomy" id="5353"/>
    <lineage>
        <taxon>Eukaryota</taxon>
        <taxon>Fungi</taxon>
        <taxon>Dikarya</taxon>
        <taxon>Basidiomycota</taxon>
        <taxon>Agaricomycotina</taxon>
        <taxon>Agaricomycetes</taxon>
        <taxon>Agaricomycetidae</taxon>
        <taxon>Agaricales</taxon>
        <taxon>Marasmiineae</taxon>
        <taxon>Omphalotaceae</taxon>
        <taxon>Lentinula</taxon>
    </lineage>
</organism>
<gene>
    <name evidence="1" type="ORF">LENED_009274</name>
</gene>
<protein>
    <submittedName>
        <fullName evidence="1">Uncharacterized protein</fullName>
    </submittedName>
</protein>
<evidence type="ECO:0000313" key="1">
    <source>
        <dbReference type="EMBL" id="GAW07295.1"/>
    </source>
</evidence>